<feature type="region of interest" description="Disordered" evidence="1">
    <location>
        <begin position="62"/>
        <end position="85"/>
    </location>
</feature>
<dbReference type="Proteomes" id="UP000663828">
    <property type="component" value="Unassembled WGS sequence"/>
</dbReference>
<evidence type="ECO:0000313" key="3">
    <source>
        <dbReference type="Proteomes" id="UP000663828"/>
    </source>
</evidence>
<evidence type="ECO:0000256" key="1">
    <source>
        <dbReference type="SAM" id="MobiDB-lite"/>
    </source>
</evidence>
<reference evidence="2" key="1">
    <citation type="submission" date="2021-02" db="EMBL/GenBank/DDBJ databases">
        <authorList>
            <person name="Nowell W R."/>
        </authorList>
    </citation>
    <scope>NUCLEOTIDE SEQUENCE</scope>
</reference>
<name>A0A814XSQ1_ADIRI</name>
<protein>
    <submittedName>
        <fullName evidence="2">Uncharacterized protein</fullName>
    </submittedName>
</protein>
<sequence>MLIASKTKPNTSDSSTSMSDTAAIISNVKSSLNGRISTFIEQKTPIIRRKPPVLPSIRSSVDSMPLSMTPPPMAPPRSNNPARKRPVPWYSGDFMEAVFPMSGSGDRIYRESSSWASSSPVLTPPQPATIIVTAPPSAPTVVPPTTASTSFALVNSAVSLPGLQLPTIHSLPPLTTAAASAQDSSSSPDRLTSQVDDVSKLSQVVRQMTITTQMPRSDDVRVCSINKKNEPVWLTDLRKDHRDFLAAADLELKEISDGIDSMQNQSAPAENIIKTADIDTQRWTQKQEQLNEQQKLINYQKKLVNENIVLAVEHKQEGESMRQACKIQSARMREKFEETKKFRAETNEFFLDLIERRIQEHGLNNLCRGASSKKAVVKTFAESCPDYYGTVGSGRLGSFSDHFFAAGMIALGVGH</sequence>
<keyword evidence="3" id="KW-1185">Reference proteome</keyword>
<evidence type="ECO:0000313" key="2">
    <source>
        <dbReference type="EMBL" id="CAF1219832.1"/>
    </source>
</evidence>
<dbReference type="EMBL" id="CAJNOR010001917">
    <property type="protein sequence ID" value="CAF1219832.1"/>
    <property type="molecule type" value="Genomic_DNA"/>
</dbReference>
<accession>A0A814XSQ1</accession>
<gene>
    <name evidence="2" type="ORF">XAT740_LOCUS24647</name>
</gene>
<dbReference type="AlphaFoldDB" id="A0A814XSQ1"/>
<proteinExistence type="predicted"/>
<organism evidence="2 3">
    <name type="scientific">Adineta ricciae</name>
    <name type="common">Rotifer</name>
    <dbReference type="NCBI Taxonomy" id="249248"/>
    <lineage>
        <taxon>Eukaryota</taxon>
        <taxon>Metazoa</taxon>
        <taxon>Spiralia</taxon>
        <taxon>Gnathifera</taxon>
        <taxon>Rotifera</taxon>
        <taxon>Eurotatoria</taxon>
        <taxon>Bdelloidea</taxon>
        <taxon>Adinetida</taxon>
        <taxon>Adinetidae</taxon>
        <taxon>Adineta</taxon>
    </lineage>
</organism>
<comment type="caution">
    <text evidence="2">The sequence shown here is derived from an EMBL/GenBank/DDBJ whole genome shotgun (WGS) entry which is preliminary data.</text>
</comment>